<name>A0A167TFY9_9HYPO</name>
<dbReference type="STRING" id="1081102.A0A167TFY9"/>
<feature type="region of interest" description="Disordered" evidence="1">
    <location>
        <begin position="131"/>
        <end position="150"/>
    </location>
</feature>
<gene>
    <name evidence="2" type="ORF">SPI_05685</name>
</gene>
<feature type="region of interest" description="Disordered" evidence="1">
    <location>
        <begin position="279"/>
        <end position="329"/>
    </location>
</feature>
<accession>A0A167TFY9</accession>
<evidence type="ECO:0000256" key="1">
    <source>
        <dbReference type="SAM" id="MobiDB-lite"/>
    </source>
</evidence>
<proteinExistence type="predicted"/>
<feature type="compositionally biased region" description="Basic and acidic residues" evidence="1">
    <location>
        <begin position="279"/>
        <end position="293"/>
    </location>
</feature>
<dbReference type="EMBL" id="AZHD01000009">
    <property type="protein sequence ID" value="OAA60561.1"/>
    <property type="molecule type" value="Genomic_DNA"/>
</dbReference>
<evidence type="ECO:0000313" key="2">
    <source>
        <dbReference type="EMBL" id="OAA60561.1"/>
    </source>
</evidence>
<keyword evidence="3" id="KW-1185">Reference proteome</keyword>
<dbReference type="OrthoDB" id="5386595at2759"/>
<evidence type="ECO:0000313" key="3">
    <source>
        <dbReference type="Proteomes" id="UP000076874"/>
    </source>
</evidence>
<protein>
    <submittedName>
        <fullName evidence="2">Uncharacterized protein</fullName>
    </submittedName>
</protein>
<dbReference type="AlphaFoldDB" id="A0A167TFY9"/>
<dbReference type="Proteomes" id="UP000076874">
    <property type="component" value="Unassembled WGS sequence"/>
</dbReference>
<sequence length="329" mass="36635">MAWPFLAHYQLNNNNGDDEEGAHHDDAAGDNATVASRDAEPDVVIDPQEHACEICVSRAGSGTVRRRERLGWGARRIQRREHARPPLNKDIEIAGPLRSPPGPDAIPSTEVLLSVVEPALRGGSTCIISSLSRPMPTKAPSNDGHTDVVSPDIRNTPYVLDHLAKELDGRELVFLNDKRPVSRLLYFHFVMALVRMKDVGRRGWREVWARYYSQRPFPMPGNYMRQSMLLALTTHFEVADMHAVGSWIRDHGFDSPLKLTDDEAAEAARRVHVAVEAAIRRAKEGKEPDHDGSDDGCEDTPEKEPQEDAFDELSLEKETDAKSPGGEDN</sequence>
<organism evidence="2 3">
    <name type="scientific">Niveomyces insectorum RCEF 264</name>
    <dbReference type="NCBI Taxonomy" id="1081102"/>
    <lineage>
        <taxon>Eukaryota</taxon>
        <taxon>Fungi</taxon>
        <taxon>Dikarya</taxon>
        <taxon>Ascomycota</taxon>
        <taxon>Pezizomycotina</taxon>
        <taxon>Sordariomycetes</taxon>
        <taxon>Hypocreomycetidae</taxon>
        <taxon>Hypocreales</taxon>
        <taxon>Cordycipitaceae</taxon>
        <taxon>Niveomyces</taxon>
    </lineage>
</organism>
<comment type="caution">
    <text evidence="2">The sequence shown here is derived from an EMBL/GenBank/DDBJ whole genome shotgun (WGS) entry which is preliminary data.</text>
</comment>
<reference evidence="2 3" key="1">
    <citation type="journal article" date="2016" name="Genome Biol. Evol.">
        <title>Divergent and convergent evolution of fungal pathogenicity.</title>
        <authorList>
            <person name="Shang Y."/>
            <person name="Xiao G."/>
            <person name="Zheng P."/>
            <person name="Cen K."/>
            <person name="Zhan S."/>
            <person name="Wang C."/>
        </authorList>
    </citation>
    <scope>NUCLEOTIDE SEQUENCE [LARGE SCALE GENOMIC DNA]</scope>
    <source>
        <strain evidence="2 3">RCEF 264</strain>
    </source>
</reference>